<gene>
    <name evidence="1" type="ORF">FHX34_105793</name>
</gene>
<evidence type="ECO:0000313" key="1">
    <source>
        <dbReference type="EMBL" id="TWG12925.1"/>
    </source>
</evidence>
<dbReference type="RefSeq" id="WP_145831059.1">
    <property type="nucleotide sequence ID" value="NZ_BOMX01000090.1"/>
</dbReference>
<organism evidence="1 2">
    <name type="scientific">Actinoplanes teichomyceticus</name>
    <dbReference type="NCBI Taxonomy" id="1867"/>
    <lineage>
        <taxon>Bacteria</taxon>
        <taxon>Bacillati</taxon>
        <taxon>Actinomycetota</taxon>
        <taxon>Actinomycetes</taxon>
        <taxon>Micromonosporales</taxon>
        <taxon>Micromonosporaceae</taxon>
        <taxon>Actinoplanes</taxon>
    </lineage>
</organism>
<comment type="caution">
    <text evidence="1">The sequence shown here is derived from an EMBL/GenBank/DDBJ whole genome shotgun (WGS) entry which is preliminary data.</text>
</comment>
<dbReference type="SUPFAM" id="SSF48371">
    <property type="entry name" value="ARM repeat"/>
    <property type="match status" value="1"/>
</dbReference>
<name>A0A561VMT7_ACTTI</name>
<evidence type="ECO:0000313" key="2">
    <source>
        <dbReference type="Proteomes" id="UP000320239"/>
    </source>
</evidence>
<dbReference type="Pfam" id="PF13646">
    <property type="entry name" value="HEAT_2"/>
    <property type="match status" value="1"/>
</dbReference>
<dbReference type="EMBL" id="VIWY01000005">
    <property type="protein sequence ID" value="TWG12925.1"/>
    <property type="molecule type" value="Genomic_DNA"/>
</dbReference>
<dbReference type="OrthoDB" id="4334374at2"/>
<dbReference type="InterPro" id="IPR011989">
    <property type="entry name" value="ARM-like"/>
</dbReference>
<dbReference type="AlphaFoldDB" id="A0A561VMT7"/>
<sequence length="396" mass="42728">MNDRLVYPAGAAAGEGSALLRAAAAAGYGLRVRELLDDGWSDSARNDVELMLWAADYGAYQLIRHRVDEHTTRSMWRIARAWVGVDPVAELRRRLGDATAEVQRHSVPVDHDDHTQCIRATAADGRWAQVQTAHLAILTCIEERLGIGPSRDELMARALADRDPTSINWSQSQLSVNARTDAEATLRWATRVLTDPDPDARRFAAEVVHSLSIDQAPCRQDALAALRAGLAAEPDADVLVSLIGAAAEYHGPGFLPEVVMHAEHPDPSVRSRVAGELCFTLMEPGSRRAGVDVLAALARDPDGRVRAAALHVLRDYAFDHPVTGQVIAANRDDPDARVRVEALAGLARGGDTAAYGELRRLGDEAGKDSPLALLADAAEGWLRNAEKVQASSPDAR</sequence>
<keyword evidence="2" id="KW-1185">Reference proteome</keyword>
<accession>A0A561VMT7</accession>
<proteinExistence type="predicted"/>
<dbReference type="Proteomes" id="UP000320239">
    <property type="component" value="Unassembled WGS sequence"/>
</dbReference>
<reference evidence="1 2" key="1">
    <citation type="submission" date="2019-06" db="EMBL/GenBank/DDBJ databases">
        <title>Sequencing the genomes of 1000 actinobacteria strains.</title>
        <authorList>
            <person name="Klenk H.-P."/>
        </authorList>
    </citation>
    <scope>NUCLEOTIDE SEQUENCE [LARGE SCALE GENOMIC DNA]</scope>
    <source>
        <strain evidence="1 2">DSM 43866</strain>
    </source>
</reference>
<dbReference type="InterPro" id="IPR016024">
    <property type="entry name" value="ARM-type_fold"/>
</dbReference>
<protein>
    <recommendedName>
        <fullName evidence="3">HEAT repeat protein</fullName>
    </recommendedName>
</protein>
<dbReference type="Gene3D" id="1.25.10.10">
    <property type="entry name" value="Leucine-rich Repeat Variant"/>
    <property type="match status" value="1"/>
</dbReference>
<evidence type="ECO:0008006" key="3">
    <source>
        <dbReference type="Google" id="ProtNLM"/>
    </source>
</evidence>